<dbReference type="InterPro" id="IPR043502">
    <property type="entry name" value="DNA/RNA_pol_sf"/>
</dbReference>
<reference evidence="2" key="1">
    <citation type="journal article" date="2014" name="PLoS ONE">
        <title>Transcriptome-Based Identification of ABC Transporters in the Western Tarnished Plant Bug Lygus hesperus.</title>
        <authorList>
            <person name="Hull J.J."/>
            <person name="Chaney K."/>
            <person name="Geib S.M."/>
            <person name="Fabrick J.A."/>
            <person name="Brent C.S."/>
            <person name="Walsh D."/>
            <person name="Lavine L.C."/>
        </authorList>
    </citation>
    <scope>NUCLEOTIDE SEQUENCE</scope>
</reference>
<gene>
    <name evidence="2" type="primary">GIP_153</name>
    <name evidence="2" type="ORF">CM83_4420</name>
</gene>
<dbReference type="InterPro" id="IPR013103">
    <property type="entry name" value="RVT_2"/>
</dbReference>
<evidence type="ECO:0000313" key="2">
    <source>
        <dbReference type="EMBL" id="JAG25926.1"/>
    </source>
</evidence>
<feature type="non-terminal residue" evidence="2">
    <location>
        <position position="124"/>
    </location>
</feature>
<dbReference type="EMBL" id="GBHO01017678">
    <property type="protein sequence ID" value="JAG25926.1"/>
    <property type="molecule type" value="Transcribed_RNA"/>
</dbReference>
<dbReference type="Pfam" id="PF07727">
    <property type="entry name" value="RVT_2"/>
    <property type="match status" value="1"/>
</dbReference>
<accession>A0A0A9Y2Q9</accession>
<proteinExistence type="predicted"/>
<dbReference type="GO" id="GO:0071897">
    <property type="term" value="P:DNA biosynthetic process"/>
    <property type="evidence" value="ECO:0007669"/>
    <property type="project" value="UniProtKB-ARBA"/>
</dbReference>
<dbReference type="AlphaFoldDB" id="A0A0A9Y2Q9"/>
<dbReference type="SUPFAM" id="SSF56672">
    <property type="entry name" value="DNA/RNA polymerases"/>
    <property type="match status" value="1"/>
</dbReference>
<name>A0A0A9Y2Q9_LYGHE</name>
<evidence type="ECO:0000259" key="1">
    <source>
        <dbReference type="Pfam" id="PF07727"/>
    </source>
</evidence>
<feature type="non-terminal residue" evidence="2">
    <location>
        <position position="1"/>
    </location>
</feature>
<feature type="domain" description="Reverse transcriptase Ty1/copia-type" evidence="1">
    <location>
        <begin position="1"/>
        <end position="117"/>
    </location>
</feature>
<protein>
    <submittedName>
        <fullName evidence="2">Copia protein</fullName>
    </submittedName>
</protein>
<reference evidence="2" key="2">
    <citation type="submission" date="2014-07" db="EMBL/GenBank/DDBJ databases">
        <authorList>
            <person name="Hull J."/>
        </authorList>
    </citation>
    <scope>NUCLEOTIDE SEQUENCE</scope>
</reference>
<sequence>EIYSPVARMVTVRTLLSLVVQQDLNFCQLDVRSAFLNGELVTPVYMFPPKGLKCEKGLICKLGKALYGLKESPKCWYNKLNKFLIGLGFTRSKADPCLYICDRIFIIVYVDDFILISFSKTDLL</sequence>
<organism evidence="2">
    <name type="scientific">Lygus hesperus</name>
    <name type="common">Western plant bug</name>
    <dbReference type="NCBI Taxonomy" id="30085"/>
    <lineage>
        <taxon>Eukaryota</taxon>
        <taxon>Metazoa</taxon>
        <taxon>Ecdysozoa</taxon>
        <taxon>Arthropoda</taxon>
        <taxon>Hexapoda</taxon>
        <taxon>Insecta</taxon>
        <taxon>Pterygota</taxon>
        <taxon>Neoptera</taxon>
        <taxon>Paraneoptera</taxon>
        <taxon>Hemiptera</taxon>
        <taxon>Heteroptera</taxon>
        <taxon>Panheteroptera</taxon>
        <taxon>Cimicomorpha</taxon>
        <taxon>Miridae</taxon>
        <taxon>Mirini</taxon>
        <taxon>Lygus</taxon>
    </lineage>
</organism>